<sequence length="122" mass="14334">MNMNRKEVFEQVSDMEEQIGQLYQQLGDLKTHLSELLEENHRLAHENHHLRQRLDQSIEETAGRDEQGKTTEQRTVDNIGEGYDNLARLYEEGFHICNVHFGSPRQNEDCLFCLSFLNKTKD</sequence>
<organism evidence="9 10">
    <name type="scientific">Halolactibacillus halophilus</name>
    <dbReference type="NCBI Taxonomy" id="306540"/>
    <lineage>
        <taxon>Bacteria</taxon>
        <taxon>Bacillati</taxon>
        <taxon>Bacillota</taxon>
        <taxon>Bacilli</taxon>
        <taxon>Bacillales</taxon>
        <taxon>Bacillaceae</taxon>
        <taxon>Halolactibacillus</taxon>
    </lineage>
</organism>
<feature type="region of interest" description="Disordered" evidence="7">
    <location>
        <begin position="44"/>
        <end position="78"/>
    </location>
</feature>
<name>A0A1I5SIC8_9BACI</name>
<evidence type="ECO:0000313" key="11">
    <source>
        <dbReference type="Proteomes" id="UP000321547"/>
    </source>
</evidence>
<comment type="function">
    <text evidence="6">Involved in control of chromosome replication initiation. Inhibits the cooperative binding of DnaA to the oriC region, thus negatively regulating initiation of chromosome replication. Inhibits the ability of DnaA-ATP to form a helix on DNA; does not disassemble preformed DnaA-DNA helices. Decreases the residence time of DnaA on the chromosome at its binding sites (oriC, replication forks and promoter-binding sites). Tethers DnaA to the replication machinery via the DNA polymerase beta sliding clamp subunit (dnaN). Associates with oriC and other DnaA targets on the chromosome in a DnaA-dependent manner.</text>
</comment>
<keyword evidence="1 6" id="KW-0963">Cytoplasm</keyword>
<comment type="cofactor">
    <cofactor evidence="6">
        <name>Zn(2+)</name>
        <dbReference type="ChEBI" id="CHEBI:29105"/>
    </cofactor>
    <text evidence="6">Binds 1 zinc ion per subunit.</text>
</comment>
<accession>A0A1I5SIC8</accession>
<dbReference type="InterPro" id="IPR010377">
    <property type="entry name" value="YabA"/>
</dbReference>
<evidence type="ECO:0000256" key="1">
    <source>
        <dbReference type="ARBA" id="ARBA00022490"/>
    </source>
</evidence>
<dbReference type="Proteomes" id="UP000321547">
    <property type="component" value="Unassembled WGS sequence"/>
</dbReference>
<keyword evidence="2 6" id="KW-0235">DNA replication</keyword>
<dbReference type="NCBIfam" id="NF009644">
    <property type="entry name" value="PRK13169.1-5"/>
    <property type="match status" value="1"/>
</dbReference>
<reference evidence="8 11" key="2">
    <citation type="submission" date="2019-07" db="EMBL/GenBank/DDBJ databases">
        <title>Whole genome shotgun sequence of Halolactibacillus halophilus NBRC 100868.</title>
        <authorList>
            <person name="Hosoyama A."/>
            <person name="Uohara A."/>
            <person name="Ohji S."/>
            <person name="Ichikawa N."/>
        </authorList>
    </citation>
    <scope>NUCLEOTIDE SEQUENCE [LARGE SCALE GENOMIC DNA]</scope>
    <source>
        <strain evidence="8 11">NBRC 100868</strain>
    </source>
</reference>
<keyword evidence="5 6" id="KW-0236">DNA replication inhibitor</keyword>
<feature type="binding site" evidence="6">
    <location>
        <position position="110"/>
    </location>
    <ligand>
        <name>Zn(2+)</name>
        <dbReference type="ChEBI" id="CHEBI:29105"/>
    </ligand>
</feature>
<evidence type="ECO:0000256" key="6">
    <source>
        <dbReference type="HAMAP-Rule" id="MF_01159"/>
    </source>
</evidence>
<keyword evidence="3 6" id="KW-0479">Metal-binding</keyword>
<dbReference type="Gene3D" id="1.20.1270.60">
    <property type="entry name" value="Arfaptin homology (AH) domain/BAR domain"/>
    <property type="match status" value="1"/>
</dbReference>
<reference evidence="9 10" key="1">
    <citation type="submission" date="2016-10" db="EMBL/GenBank/DDBJ databases">
        <authorList>
            <person name="de Groot N.N."/>
        </authorList>
    </citation>
    <scope>NUCLEOTIDE SEQUENCE [LARGE SCALE GENOMIC DNA]</scope>
    <source>
        <strain evidence="9 10">DSM 17073</strain>
    </source>
</reference>
<dbReference type="AlphaFoldDB" id="A0A1I5SIC8"/>
<evidence type="ECO:0000256" key="5">
    <source>
        <dbReference type="ARBA" id="ARBA00022880"/>
    </source>
</evidence>
<evidence type="ECO:0000256" key="3">
    <source>
        <dbReference type="ARBA" id="ARBA00022723"/>
    </source>
</evidence>
<evidence type="ECO:0000256" key="4">
    <source>
        <dbReference type="ARBA" id="ARBA00022833"/>
    </source>
</evidence>
<evidence type="ECO:0000313" key="10">
    <source>
        <dbReference type="Proteomes" id="UP000242243"/>
    </source>
</evidence>
<dbReference type="GO" id="GO:0008270">
    <property type="term" value="F:zinc ion binding"/>
    <property type="evidence" value="ECO:0007669"/>
    <property type="project" value="UniProtKB-UniRule"/>
</dbReference>
<evidence type="ECO:0000313" key="8">
    <source>
        <dbReference type="EMBL" id="GEM02583.1"/>
    </source>
</evidence>
<protein>
    <recommendedName>
        <fullName evidence="6">Replication initiation control protein YabA</fullName>
    </recommendedName>
</protein>
<evidence type="ECO:0000256" key="7">
    <source>
        <dbReference type="SAM" id="MobiDB-lite"/>
    </source>
</evidence>
<evidence type="ECO:0000313" key="9">
    <source>
        <dbReference type="EMBL" id="SFP70469.1"/>
    </source>
</evidence>
<dbReference type="EMBL" id="FOXC01000045">
    <property type="protein sequence ID" value="SFP70469.1"/>
    <property type="molecule type" value="Genomic_DNA"/>
</dbReference>
<dbReference type="EMBL" id="BJWI01000045">
    <property type="protein sequence ID" value="GEM02583.1"/>
    <property type="molecule type" value="Genomic_DNA"/>
</dbReference>
<dbReference type="GO" id="GO:0006260">
    <property type="term" value="P:DNA replication"/>
    <property type="evidence" value="ECO:0007669"/>
    <property type="project" value="UniProtKB-KW"/>
</dbReference>
<keyword evidence="11" id="KW-1185">Reference proteome</keyword>
<dbReference type="Proteomes" id="UP000242243">
    <property type="component" value="Unassembled WGS sequence"/>
</dbReference>
<comment type="subcellular location">
    <subcellularLocation>
        <location evidence="6">Cytoplasm</location>
        <location evidence="6">Nucleoid</location>
    </subcellularLocation>
    <text evidence="6">Localizes in tight foci, which correspond to the replisome at mid-cell throughout the cell cycle.</text>
</comment>
<evidence type="ECO:0000256" key="2">
    <source>
        <dbReference type="ARBA" id="ARBA00022705"/>
    </source>
</evidence>
<dbReference type="STRING" id="306540.SAMN05421839_14512"/>
<dbReference type="PIRSF" id="PIRSF021439">
    <property type="entry name" value="DUF972"/>
    <property type="match status" value="1"/>
</dbReference>
<proteinExistence type="inferred from homology"/>
<dbReference type="HAMAP" id="MF_01159">
    <property type="entry name" value="YabA"/>
    <property type="match status" value="1"/>
</dbReference>
<comment type="subunit">
    <text evidence="6">Homotetramer. Interacts with both DnaA and DnaN, acting as a bridge between these two proteins.</text>
</comment>
<dbReference type="Pfam" id="PF06156">
    <property type="entry name" value="YabA"/>
    <property type="match status" value="1"/>
</dbReference>
<feature type="binding site" evidence="6">
    <location>
        <position position="95"/>
    </location>
    <ligand>
        <name>Zn(2+)</name>
        <dbReference type="ChEBI" id="CHEBI:29105"/>
    </ligand>
</feature>
<feature type="compositionally biased region" description="Basic and acidic residues" evidence="7">
    <location>
        <begin position="44"/>
        <end position="75"/>
    </location>
</feature>
<dbReference type="GO" id="GO:0008156">
    <property type="term" value="P:negative regulation of DNA replication"/>
    <property type="evidence" value="ECO:0007669"/>
    <property type="project" value="UniProtKB-UniRule"/>
</dbReference>
<keyword evidence="4 6" id="KW-0862">Zinc</keyword>
<dbReference type="GO" id="GO:0043590">
    <property type="term" value="C:bacterial nucleoid"/>
    <property type="evidence" value="ECO:0007669"/>
    <property type="project" value="UniProtKB-UniRule"/>
</dbReference>
<feature type="binding site" evidence="6">
    <location>
        <position position="113"/>
    </location>
    <ligand>
        <name>Zn(2+)</name>
        <dbReference type="ChEBI" id="CHEBI:29105"/>
    </ligand>
</feature>
<feature type="binding site" evidence="6">
    <location>
        <position position="97"/>
    </location>
    <ligand>
        <name>Zn(2+)</name>
        <dbReference type="ChEBI" id="CHEBI:29105"/>
    </ligand>
</feature>
<dbReference type="InterPro" id="IPR027267">
    <property type="entry name" value="AH/BAR_dom_sf"/>
</dbReference>
<comment type="similarity">
    <text evidence="6">Belongs to the YabA family.</text>
</comment>
<gene>
    <name evidence="6 8" type="primary">yabA</name>
    <name evidence="8" type="ORF">HHA03_21150</name>
    <name evidence="9" type="ORF">SAMN05421839_14512</name>
</gene>